<dbReference type="EMBL" id="JAUTBB010000001">
    <property type="protein sequence ID" value="MDQ1117933.1"/>
    <property type="molecule type" value="Genomic_DNA"/>
</dbReference>
<comment type="caution">
    <text evidence="1">The sequence shown here is derived from an EMBL/GenBank/DDBJ whole genome shotgun (WGS) entry which is preliminary data.</text>
</comment>
<evidence type="ECO:0000313" key="2">
    <source>
        <dbReference type="Proteomes" id="UP001234354"/>
    </source>
</evidence>
<dbReference type="Proteomes" id="UP001234354">
    <property type="component" value="Unassembled WGS sequence"/>
</dbReference>
<name>A0AAW8G9R8_9GAMM</name>
<sequence>MKVVYLVGWSPGCDKVGLNDMLRARFNFTLGEAKKAVDNVLEGERVELHVHDDQLEVVSSELETFCVKYEVT</sequence>
<dbReference type="AlphaFoldDB" id="A0AAW8G9R8"/>
<dbReference type="RefSeq" id="WP_306995669.1">
    <property type="nucleotide sequence ID" value="NZ_JAUTBB010000001.1"/>
</dbReference>
<evidence type="ECO:0000313" key="1">
    <source>
        <dbReference type="EMBL" id="MDQ1117933.1"/>
    </source>
</evidence>
<proteinExistence type="predicted"/>
<accession>A0AAW8G9R8</accession>
<reference evidence="1" key="1">
    <citation type="submission" date="2023-07" db="EMBL/GenBank/DDBJ databases">
        <title>Functional and genomic diversity of the sorghum phyllosphere microbiome.</title>
        <authorList>
            <person name="Shade A."/>
        </authorList>
    </citation>
    <scope>NUCLEOTIDE SEQUENCE</scope>
    <source>
        <strain evidence="1">SORGH_AS_0908</strain>
    </source>
</reference>
<protein>
    <submittedName>
        <fullName evidence="1">Uncharacterized protein</fullName>
    </submittedName>
</protein>
<gene>
    <name evidence="1" type="ORF">QE383_000241</name>
</gene>
<organism evidence="1 2">
    <name type="scientific">Pseudoxanthomonas winnipegensis</name>
    <dbReference type="NCBI Taxonomy" id="2480810"/>
    <lineage>
        <taxon>Bacteria</taxon>
        <taxon>Pseudomonadati</taxon>
        <taxon>Pseudomonadota</taxon>
        <taxon>Gammaproteobacteria</taxon>
        <taxon>Lysobacterales</taxon>
        <taxon>Lysobacteraceae</taxon>
        <taxon>Pseudoxanthomonas</taxon>
    </lineage>
</organism>